<organism evidence="2 3">
    <name type="scientific">Zizania palustris</name>
    <name type="common">Northern wild rice</name>
    <dbReference type="NCBI Taxonomy" id="103762"/>
    <lineage>
        <taxon>Eukaryota</taxon>
        <taxon>Viridiplantae</taxon>
        <taxon>Streptophyta</taxon>
        <taxon>Embryophyta</taxon>
        <taxon>Tracheophyta</taxon>
        <taxon>Spermatophyta</taxon>
        <taxon>Magnoliopsida</taxon>
        <taxon>Liliopsida</taxon>
        <taxon>Poales</taxon>
        <taxon>Poaceae</taxon>
        <taxon>BOP clade</taxon>
        <taxon>Oryzoideae</taxon>
        <taxon>Oryzeae</taxon>
        <taxon>Zizaniinae</taxon>
        <taxon>Zizania</taxon>
    </lineage>
</organism>
<name>A0A8J5S3J6_ZIZPA</name>
<reference evidence="2" key="1">
    <citation type="journal article" date="2021" name="bioRxiv">
        <title>Whole Genome Assembly and Annotation of Northern Wild Rice, Zizania palustris L., Supports a Whole Genome Duplication in the Zizania Genus.</title>
        <authorList>
            <person name="Haas M."/>
            <person name="Kono T."/>
            <person name="Macchietto M."/>
            <person name="Millas R."/>
            <person name="McGilp L."/>
            <person name="Shao M."/>
            <person name="Duquette J."/>
            <person name="Hirsch C.N."/>
            <person name="Kimball J."/>
        </authorList>
    </citation>
    <scope>NUCLEOTIDE SEQUENCE</scope>
    <source>
        <tissue evidence="2">Fresh leaf tissue</tissue>
    </source>
</reference>
<keyword evidence="3" id="KW-1185">Reference proteome</keyword>
<evidence type="ECO:0000313" key="3">
    <source>
        <dbReference type="Proteomes" id="UP000729402"/>
    </source>
</evidence>
<accession>A0A8J5S3J6</accession>
<protein>
    <submittedName>
        <fullName evidence="2">Uncharacterized protein</fullName>
    </submittedName>
</protein>
<sequence length="153" mass="16264">MGLFSWWKGRRSGSPEPAKAAGGSAAEFAAAGSHGGGGGAAAAAAAGCGRDRLRVRVGGGVRHRCHARGILPRLRRPRTVPLGARAGLRRGRAAVPHRLLTSEREERVIGTGHLGPYQLLPWRPGGLLSHIFLILIPKLQPGQQWLTAWIERA</sequence>
<dbReference type="AlphaFoldDB" id="A0A8J5S3J6"/>
<proteinExistence type="predicted"/>
<dbReference type="Proteomes" id="UP000729402">
    <property type="component" value="Unassembled WGS sequence"/>
</dbReference>
<evidence type="ECO:0000313" key="2">
    <source>
        <dbReference type="EMBL" id="KAG8068150.1"/>
    </source>
</evidence>
<feature type="region of interest" description="Disordered" evidence="1">
    <location>
        <begin position="1"/>
        <end position="21"/>
    </location>
</feature>
<comment type="caution">
    <text evidence="2">The sequence shown here is derived from an EMBL/GenBank/DDBJ whole genome shotgun (WGS) entry which is preliminary data.</text>
</comment>
<dbReference type="EMBL" id="JAAALK010000284">
    <property type="protein sequence ID" value="KAG8068150.1"/>
    <property type="molecule type" value="Genomic_DNA"/>
</dbReference>
<reference evidence="2" key="2">
    <citation type="submission" date="2021-02" db="EMBL/GenBank/DDBJ databases">
        <authorList>
            <person name="Kimball J.A."/>
            <person name="Haas M.W."/>
            <person name="Macchietto M."/>
            <person name="Kono T."/>
            <person name="Duquette J."/>
            <person name="Shao M."/>
        </authorList>
    </citation>
    <scope>NUCLEOTIDE SEQUENCE</scope>
    <source>
        <tissue evidence="2">Fresh leaf tissue</tissue>
    </source>
</reference>
<gene>
    <name evidence="2" type="ORF">GUJ93_ZPchr0005g16075</name>
</gene>
<evidence type="ECO:0000256" key="1">
    <source>
        <dbReference type="SAM" id="MobiDB-lite"/>
    </source>
</evidence>